<accession>A0A498RCA1</accession>
<sequence>MSKRIETQVSITALGTCLMRATSYYERSLSYKSEDFIAPVIIPPYLAAMIKYTISRAAVKKCLFKVPGIYEYVISRTRFIDDIFENFDAKFEQVLILGAGFDTRAIRFSNELKKTRIFELDAPVTQQAKIRRFTEKRIDFPENLTFISLDFTKESLAEKLDEAGFQKNRQCLFLLEGLTFYLNEEAINSTLNLLNEYSAEGSLLVFDYAFVSAVWREQAAKDPKTKRHYQTLAKAGERPGFVFEGQIQDFLARYAWKLIEDAGSGQLAERYFNQEDFAPAAQKFRIAKAVKKSD</sequence>
<dbReference type="Gene3D" id="3.40.50.150">
    <property type="entry name" value="Vaccinia Virus protein VP39"/>
    <property type="match status" value="1"/>
</dbReference>
<dbReference type="AlphaFoldDB" id="A0A498RCA1"/>
<evidence type="ECO:0000313" key="5">
    <source>
        <dbReference type="EMBL" id="VBB09011.1"/>
    </source>
</evidence>
<dbReference type="RefSeq" id="WP_165866098.1">
    <property type="nucleotide sequence ID" value="NZ_UPPP01000105.1"/>
</dbReference>
<proteinExistence type="inferred from homology"/>
<dbReference type="GO" id="GO:0032259">
    <property type="term" value="P:methylation"/>
    <property type="evidence" value="ECO:0007669"/>
    <property type="project" value="UniProtKB-KW"/>
</dbReference>
<protein>
    <recommendedName>
        <fullName evidence="4">S-adenosyl-L-methionine-dependent methyltransferase</fullName>
        <ecNumber evidence="4">2.1.1.-</ecNumber>
    </recommendedName>
</protein>
<evidence type="ECO:0000256" key="3">
    <source>
        <dbReference type="ARBA" id="ARBA00022679"/>
    </source>
</evidence>
<dbReference type="InterPro" id="IPR029063">
    <property type="entry name" value="SAM-dependent_MTases_sf"/>
</dbReference>
<dbReference type="PANTHER" id="PTHR43619">
    <property type="entry name" value="S-ADENOSYL-L-METHIONINE-DEPENDENT METHYLTRANSFERASE YKTD-RELATED"/>
    <property type="match status" value="1"/>
</dbReference>
<evidence type="ECO:0000313" key="6">
    <source>
        <dbReference type="Proteomes" id="UP000277811"/>
    </source>
</evidence>
<keyword evidence="4" id="KW-0949">S-adenosyl-L-methionine</keyword>
<name>A0A498RCA1_9FIRM</name>
<comment type="function">
    <text evidence="4">Exhibits S-adenosyl-L-methionine-dependent methyltransferase activity.</text>
</comment>
<evidence type="ECO:0000256" key="4">
    <source>
        <dbReference type="RuleBase" id="RU362030"/>
    </source>
</evidence>
<dbReference type="Pfam" id="PF04072">
    <property type="entry name" value="LCM"/>
    <property type="match status" value="1"/>
</dbReference>
<dbReference type="Proteomes" id="UP000277811">
    <property type="component" value="Unassembled WGS sequence"/>
</dbReference>
<dbReference type="EMBL" id="UPPP01000105">
    <property type="protein sequence ID" value="VBB09011.1"/>
    <property type="molecule type" value="Genomic_DNA"/>
</dbReference>
<dbReference type="PANTHER" id="PTHR43619:SF2">
    <property type="entry name" value="S-ADENOSYL-L-METHIONINE-DEPENDENT METHYLTRANSFERASES SUPERFAMILY PROTEIN"/>
    <property type="match status" value="1"/>
</dbReference>
<keyword evidence="3 5" id="KW-0808">Transferase</keyword>
<dbReference type="InterPro" id="IPR011610">
    <property type="entry name" value="SAM_mthyl_Trfase_ML2640-like"/>
</dbReference>
<dbReference type="EC" id="2.1.1.-" evidence="4"/>
<organism evidence="5 6">
    <name type="scientific">Lucifera butyrica</name>
    <dbReference type="NCBI Taxonomy" id="1351585"/>
    <lineage>
        <taxon>Bacteria</taxon>
        <taxon>Bacillati</taxon>
        <taxon>Bacillota</taxon>
        <taxon>Negativicutes</taxon>
        <taxon>Veillonellales</taxon>
        <taxon>Veillonellaceae</taxon>
        <taxon>Lucifera</taxon>
    </lineage>
</organism>
<gene>
    <name evidence="5" type="ORF">LUCI_4297</name>
</gene>
<comment type="similarity">
    <text evidence="1 4">Belongs to the UPF0677 family.</text>
</comment>
<dbReference type="NCBIfam" id="TIGR00027">
    <property type="entry name" value="mthyl_TIGR00027"/>
    <property type="match status" value="1"/>
</dbReference>
<keyword evidence="2 4" id="KW-0489">Methyltransferase</keyword>
<evidence type="ECO:0000256" key="1">
    <source>
        <dbReference type="ARBA" id="ARBA00008138"/>
    </source>
</evidence>
<keyword evidence="6" id="KW-1185">Reference proteome</keyword>
<dbReference type="GO" id="GO:0008168">
    <property type="term" value="F:methyltransferase activity"/>
    <property type="evidence" value="ECO:0007669"/>
    <property type="project" value="UniProtKB-UniRule"/>
</dbReference>
<reference evidence="5 6" key="1">
    <citation type="submission" date="2018-06" db="EMBL/GenBank/DDBJ databases">
        <authorList>
            <person name="Strepis N."/>
        </authorList>
    </citation>
    <scope>NUCLEOTIDE SEQUENCE [LARGE SCALE GENOMIC DNA]</scope>
    <source>
        <strain evidence="5">LUCI</strain>
    </source>
</reference>
<dbReference type="InterPro" id="IPR007213">
    <property type="entry name" value="Ppm1/Ppm2/Tcmp"/>
</dbReference>
<evidence type="ECO:0000256" key="2">
    <source>
        <dbReference type="ARBA" id="ARBA00022603"/>
    </source>
</evidence>
<dbReference type="SUPFAM" id="SSF53335">
    <property type="entry name" value="S-adenosyl-L-methionine-dependent methyltransferases"/>
    <property type="match status" value="1"/>
</dbReference>